<protein>
    <submittedName>
        <fullName evidence="1">Uncharacterized protein</fullName>
    </submittedName>
</protein>
<evidence type="ECO:0000313" key="2">
    <source>
        <dbReference type="Proteomes" id="UP000886885"/>
    </source>
</evidence>
<gene>
    <name evidence="1" type="ORF">POTOM_047447</name>
</gene>
<proteinExistence type="predicted"/>
<sequence>MGVRFASTLIDESLVVGFLSSARFPLSFLTHFHLTVDFGSFDDLLPAQPPDVPWLRLRDAAPWFYDVYVEECCVCHQTLALAPSTNEVWLRLVGVLEIWLMGGVIEARLWLGEGPKALAKKR</sequence>
<dbReference type="Proteomes" id="UP000886885">
    <property type="component" value="Chromosome 14D"/>
</dbReference>
<accession>A0A8X8C3S0</accession>
<name>A0A8X8C3S0_POPTO</name>
<comment type="caution">
    <text evidence="1">The sequence shown here is derived from an EMBL/GenBank/DDBJ whole genome shotgun (WGS) entry which is preliminary data.</text>
</comment>
<evidence type="ECO:0000313" key="1">
    <source>
        <dbReference type="EMBL" id="KAG6747561.1"/>
    </source>
</evidence>
<dbReference type="EMBL" id="JAAWWB010000028">
    <property type="protein sequence ID" value="KAG6747561.1"/>
    <property type="molecule type" value="Genomic_DNA"/>
</dbReference>
<dbReference type="AlphaFoldDB" id="A0A8X8C3S0"/>
<reference evidence="1" key="1">
    <citation type="journal article" date="2020" name="bioRxiv">
        <title>Hybrid origin of Populus tomentosa Carr. identified through genome sequencing and phylogenomic analysis.</title>
        <authorList>
            <person name="An X."/>
            <person name="Gao K."/>
            <person name="Chen Z."/>
            <person name="Li J."/>
            <person name="Yang X."/>
            <person name="Yang X."/>
            <person name="Zhou J."/>
            <person name="Guo T."/>
            <person name="Zhao T."/>
            <person name="Huang S."/>
            <person name="Miao D."/>
            <person name="Khan W.U."/>
            <person name="Rao P."/>
            <person name="Ye M."/>
            <person name="Lei B."/>
            <person name="Liao W."/>
            <person name="Wang J."/>
            <person name="Ji L."/>
            <person name="Li Y."/>
            <person name="Guo B."/>
            <person name="Mustafa N.S."/>
            <person name="Li S."/>
            <person name="Yun Q."/>
            <person name="Keller S.R."/>
            <person name="Mao J."/>
            <person name="Zhang R."/>
            <person name="Strauss S.H."/>
        </authorList>
    </citation>
    <scope>NUCLEOTIDE SEQUENCE</scope>
    <source>
        <strain evidence="1">GM15</strain>
        <tissue evidence="1">Leaf</tissue>
    </source>
</reference>
<organism evidence="1 2">
    <name type="scientific">Populus tomentosa</name>
    <name type="common">Chinese white poplar</name>
    <dbReference type="NCBI Taxonomy" id="118781"/>
    <lineage>
        <taxon>Eukaryota</taxon>
        <taxon>Viridiplantae</taxon>
        <taxon>Streptophyta</taxon>
        <taxon>Embryophyta</taxon>
        <taxon>Tracheophyta</taxon>
        <taxon>Spermatophyta</taxon>
        <taxon>Magnoliopsida</taxon>
        <taxon>eudicotyledons</taxon>
        <taxon>Gunneridae</taxon>
        <taxon>Pentapetalae</taxon>
        <taxon>rosids</taxon>
        <taxon>fabids</taxon>
        <taxon>Malpighiales</taxon>
        <taxon>Salicaceae</taxon>
        <taxon>Saliceae</taxon>
        <taxon>Populus</taxon>
    </lineage>
</organism>
<keyword evidence="2" id="KW-1185">Reference proteome</keyword>